<accession>A0ABZ1U9A9</accession>
<dbReference type="Proteomes" id="UP001432222">
    <property type="component" value="Chromosome"/>
</dbReference>
<evidence type="ECO:0000313" key="1">
    <source>
        <dbReference type="EMBL" id="WUQ87763.1"/>
    </source>
</evidence>
<gene>
    <name evidence="1" type="ORF">OHA16_35150</name>
</gene>
<dbReference type="RefSeq" id="WP_328958319.1">
    <property type="nucleotide sequence ID" value="NZ_CP108110.1"/>
</dbReference>
<dbReference type="EMBL" id="CP108110">
    <property type="protein sequence ID" value="WUQ87763.1"/>
    <property type="molecule type" value="Genomic_DNA"/>
</dbReference>
<organism evidence="1 2">
    <name type="scientific">Kitasatospora purpeofusca</name>
    <dbReference type="NCBI Taxonomy" id="67352"/>
    <lineage>
        <taxon>Bacteria</taxon>
        <taxon>Bacillati</taxon>
        <taxon>Actinomycetota</taxon>
        <taxon>Actinomycetes</taxon>
        <taxon>Kitasatosporales</taxon>
        <taxon>Streptomycetaceae</taxon>
        <taxon>Kitasatospora</taxon>
    </lineage>
</organism>
<keyword evidence="2" id="KW-1185">Reference proteome</keyword>
<name>A0ABZ1U9A9_9ACTN</name>
<reference evidence="1" key="1">
    <citation type="submission" date="2022-10" db="EMBL/GenBank/DDBJ databases">
        <title>The complete genomes of actinobacterial strains from the NBC collection.</title>
        <authorList>
            <person name="Joergensen T.S."/>
            <person name="Alvarez Arevalo M."/>
            <person name="Sterndorff E.B."/>
            <person name="Faurdal D."/>
            <person name="Vuksanovic O."/>
            <person name="Mourched A.-S."/>
            <person name="Charusanti P."/>
            <person name="Shaw S."/>
            <person name="Blin K."/>
            <person name="Weber T."/>
        </authorList>
    </citation>
    <scope>NUCLEOTIDE SEQUENCE</scope>
    <source>
        <strain evidence="1">NBC_00222</strain>
    </source>
</reference>
<protein>
    <submittedName>
        <fullName evidence="1">Uncharacterized protein</fullName>
    </submittedName>
</protein>
<evidence type="ECO:0000313" key="2">
    <source>
        <dbReference type="Proteomes" id="UP001432222"/>
    </source>
</evidence>
<proteinExistence type="predicted"/>
<sequence>MSEDMRSHLLGQDMQMRLADGDSTDYAFRTEQAVEYVAVANEENGILGYLWACDVDSAAGWESRRAVGAIAMNSSRYWYGKLREAKTRGLVPSEALSELSADTEGGWSGHVVPGSRAVVASVAELRELAQEGWTAPDEPRNPRGRRP</sequence>